<evidence type="ECO:0000256" key="3">
    <source>
        <dbReference type="ARBA" id="ARBA00022692"/>
    </source>
</evidence>
<dbReference type="EMBL" id="CP009888">
    <property type="protein sequence ID" value="AIY64919.1"/>
    <property type="molecule type" value="Genomic_DNA"/>
</dbReference>
<comment type="subcellular location">
    <subcellularLocation>
        <location evidence="6">Cell membrane</location>
        <topology evidence="6">Multi-pass membrane protein</topology>
    </subcellularLocation>
    <subcellularLocation>
        <location evidence="1">Membrane</location>
        <topology evidence="1">Multi-pass membrane protein</topology>
    </subcellularLocation>
</comment>
<evidence type="ECO:0000313" key="8">
    <source>
        <dbReference type="Proteomes" id="UP000030341"/>
    </source>
</evidence>
<dbReference type="Proteomes" id="UP000030341">
    <property type="component" value="Chromosome 1"/>
</dbReference>
<dbReference type="HOGENOM" id="CLU_045498_6_0_6"/>
<dbReference type="AlphaFoldDB" id="A0A0A7EE91"/>
<keyword evidence="6" id="KW-1003">Cell membrane</keyword>
<keyword evidence="8" id="KW-1185">Reference proteome</keyword>
<feature type="transmembrane region" description="Helical" evidence="6">
    <location>
        <begin position="214"/>
        <end position="236"/>
    </location>
</feature>
<feature type="transmembrane region" description="Helical" evidence="6">
    <location>
        <begin position="181"/>
        <end position="202"/>
    </location>
</feature>
<dbReference type="RefSeq" id="WP_038640324.1">
    <property type="nucleotide sequence ID" value="NZ_CP009888.1"/>
</dbReference>
<sequence>MSDISIVFFSCLALGCLVGFLAGLLGIGGGLIIVPVLSYLLLALDLVPNEQAMLVAIATSLASIIFTSSSSAFAHHRNQNIPWHIAPWVLVGVSVGALLSGVIATGISNDTLQLIFASCVIFIAIRMILPHQPKEQSALPHGSILTLGTSVIGAISGMVGIGGGALLVPFLTYFKLDMRKAIGCAALSGILIATFGVVGYISLGLQYHDINEGFIGYVYLPALIGIVLTSALFAQLGAKAVQYLPVKIIKRIFAALLVIVAIRMLSS</sequence>
<feature type="transmembrane region" description="Helical" evidence="6">
    <location>
        <begin position="248"/>
        <end position="266"/>
    </location>
</feature>
<dbReference type="PANTHER" id="PTHR43483">
    <property type="entry name" value="MEMBRANE TRANSPORTER PROTEIN HI_0806-RELATED"/>
    <property type="match status" value="1"/>
</dbReference>
<evidence type="ECO:0000256" key="5">
    <source>
        <dbReference type="ARBA" id="ARBA00023136"/>
    </source>
</evidence>
<keyword evidence="3 6" id="KW-0812">Transmembrane</keyword>
<evidence type="ECO:0000256" key="2">
    <source>
        <dbReference type="ARBA" id="ARBA00009142"/>
    </source>
</evidence>
<comment type="similarity">
    <text evidence="2 6">Belongs to the 4-toluene sulfonate uptake permease (TSUP) (TC 2.A.102) family.</text>
</comment>
<protein>
    <recommendedName>
        <fullName evidence="6">Probable membrane transporter protein</fullName>
    </recommendedName>
</protein>
<keyword evidence="4 6" id="KW-1133">Transmembrane helix</keyword>
<evidence type="ECO:0000313" key="7">
    <source>
        <dbReference type="EMBL" id="AIY64919.1"/>
    </source>
</evidence>
<keyword evidence="5 6" id="KW-0472">Membrane</keyword>
<feature type="transmembrane region" description="Helical" evidence="6">
    <location>
        <begin position="85"/>
        <end position="104"/>
    </location>
</feature>
<feature type="transmembrane region" description="Helical" evidence="6">
    <location>
        <begin position="149"/>
        <end position="174"/>
    </location>
</feature>
<dbReference type="GO" id="GO:0005886">
    <property type="term" value="C:plasma membrane"/>
    <property type="evidence" value="ECO:0007669"/>
    <property type="project" value="UniProtKB-SubCell"/>
</dbReference>
<evidence type="ECO:0000256" key="6">
    <source>
        <dbReference type="RuleBase" id="RU363041"/>
    </source>
</evidence>
<dbReference type="Pfam" id="PF01925">
    <property type="entry name" value="TauE"/>
    <property type="match status" value="1"/>
</dbReference>
<evidence type="ECO:0000256" key="1">
    <source>
        <dbReference type="ARBA" id="ARBA00004141"/>
    </source>
</evidence>
<gene>
    <name evidence="7" type="ORF">OM33_06970</name>
</gene>
<reference evidence="7 8" key="1">
    <citation type="submission" date="2014-11" db="EMBL/GenBank/DDBJ databases">
        <title>Complete Genome Sequence of Pseudoalteromonas sp. Strain OCN003 Isolated from Kaneohe Bay, Oahu, Hawaii.</title>
        <authorList>
            <person name="Beurmann S."/>
            <person name="Videau P."/>
            <person name="Ushijima B."/>
            <person name="Smith A.M."/>
            <person name="Aeby G.S."/>
            <person name="Callahan S.M."/>
            <person name="Belcaid M."/>
        </authorList>
    </citation>
    <scope>NUCLEOTIDE SEQUENCE [LARGE SCALE GENOMIC DNA]</scope>
    <source>
        <strain evidence="7 8">OCN003</strain>
    </source>
</reference>
<dbReference type="STRING" id="1348114.OM33_06970"/>
<feature type="transmembrane region" description="Helical" evidence="6">
    <location>
        <begin position="54"/>
        <end position="73"/>
    </location>
</feature>
<dbReference type="KEGG" id="pseo:OM33_06970"/>
<dbReference type="PANTHER" id="PTHR43483:SF3">
    <property type="entry name" value="MEMBRANE TRANSPORTER PROTEIN HI_0806-RELATED"/>
    <property type="match status" value="1"/>
</dbReference>
<organism evidence="7 8">
    <name type="scientific">Pseudoalteromonas piratica</name>
    <dbReference type="NCBI Taxonomy" id="1348114"/>
    <lineage>
        <taxon>Bacteria</taxon>
        <taxon>Pseudomonadati</taxon>
        <taxon>Pseudomonadota</taxon>
        <taxon>Gammaproteobacteria</taxon>
        <taxon>Alteromonadales</taxon>
        <taxon>Pseudoalteromonadaceae</taxon>
        <taxon>Pseudoalteromonas</taxon>
    </lineage>
</organism>
<feature type="transmembrane region" description="Helical" evidence="6">
    <location>
        <begin position="12"/>
        <end position="42"/>
    </location>
</feature>
<proteinExistence type="inferred from homology"/>
<accession>A0A0A7EE91</accession>
<evidence type="ECO:0000256" key="4">
    <source>
        <dbReference type="ARBA" id="ARBA00022989"/>
    </source>
</evidence>
<name>A0A0A7EE91_9GAMM</name>
<dbReference type="OrthoDB" id="457670at2"/>
<dbReference type="eggNOG" id="COG0730">
    <property type="taxonomic scope" value="Bacteria"/>
</dbReference>
<dbReference type="InterPro" id="IPR002781">
    <property type="entry name" value="TM_pro_TauE-like"/>
</dbReference>